<gene>
    <name evidence="2" type="ORF">GQF63_17230</name>
</gene>
<dbReference type="GO" id="GO:0004803">
    <property type="term" value="F:transposase activity"/>
    <property type="evidence" value="ECO:0007669"/>
    <property type="project" value="InterPro"/>
</dbReference>
<name>A0A6N8L224_9SPHI</name>
<organism evidence="2 3">
    <name type="scientific">Sphingobacterium humi</name>
    <dbReference type="NCBI Taxonomy" id="1796905"/>
    <lineage>
        <taxon>Bacteria</taxon>
        <taxon>Pseudomonadati</taxon>
        <taxon>Bacteroidota</taxon>
        <taxon>Sphingobacteriia</taxon>
        <taxon>Sphingobacteriales</taxon>
        <taxon>Sphingobacteriaceae</taxon>
        <taxon>Sphingobacterium</taxon>
    </lineage>
</organism>
<evidence type="ECO:0000313" key="3">
    <source>
        <dbReference type="Proteomes" id="UP000435036"/>
    </source>
</evidence>
<sequence>MEQAVASCIRCVGGEKICSYCNKKLIKHGFSKSGKQRYKCKSCGRTQVFFYTYTAYNPTLNRQIVTLIKEGLGIRSIARVLEISTTTLIKRILIIANSTSLPVIPKGKTYEVDEIRTYLKNKNTPVWIVYALGREIRQVVSFNAGSRTNKTLKTVIKTLELSGAKRIYTDKLQNYQYLIDKSIHRISIYGTNHIERMNLTLRTRLKRLNRRTICFSKSLTILVACLRLYFFS</sequence>
<dbReference type="GO" id="GO:0006313">
    <property type="term" value="P:DNA transposition"/>
    <property type="evidence" value="ECO:0007669"/>
    <property type="project" value="InterPro"/>
</dbReference>
<keyword evidence="1" id="KW-0472">Membrane</keyword>
<accession>A0A6N8L224</accession>
<protein>
    <submittedName>
        <fullName evidence="2">IS1 family transposase</fullName>
    </submittedName>
</protein>
<dbReference type="PANTHER" id="PTHR33293">
    <property type="entry name" value="INSERTION ELEMENT IS1 1 PROTEIN INSB-RELATED"/>
    <property type="match status" value="1"/>
</dbReference>
<dbReference type="EMBL" id="WSQA01000015">
    <property type="protein sequence ID" value="MVZ63770.1"/>
    <property type="molecule type" value="Genomic_DNA"/>
</dbReference>
<evidence type="ECO:0000256" key="1">
    <source>
        <dbReference type="SAM" id="Phobius"/>
    </source>
</evidence>
<feature type="transmembrane region" description="Helical" evidence="1">
    <location>
        <begin position="212"/>
        <end position="230"/>
    </location>
</feature>
<dbReference type="Pfam" id="PF03400">
    <property type="entry name" value="DDE_Tnp_IS1"/>
    <property type="match status" value="1"/>
</dbReference>
<comment type="caution">
    <text evidence="2">The sequence shown here is derived from an EMBL/GenBank/DDBJ whole genome shotgun (WGS) entry which is preliminary data.</text>
</comment>
<keyword evidence="3" id="KW-1185">Reference proteome</keyword>
<proteinExistence type="predicted"/>
<dbReference type="AlphaFoldDB" id="A0A6N8L224"/>
<dbReference type="NCBIfam" id="NF033558">
    <property type="entry name" value="transpos_IS1"/>
    <property type="match status" value="1"/>
</dbReference>
<reference evidence="2 3" key="1">
    <citation type="submission" date="2019-12" db="EMBL/GenBank/DDBJ databases">
        <authorList>
            <person name="Dong K."/>
        </authorList>
    </citation>
    <scope>NUCLEOTIDE SEQUENCE [LARGE SCALE GENOMIC DNA]</scope>
    <source>
        <strain evidence="2 3">JCM 31225</strain>
    </source>
</reference>
<dbReference type="InterPro" id="IPR051354">
    <property type="entry name" value="Transposase_27_IS1"/>
</dbReference>
<dbReference type="GO" id="GO:0003677">
    <property type="term" value="F:DNA binding"/>
    <property type="evidence" value="ECO:0007669"/>
    <property type="project" value="InterPro"/>
</dbReference>
<dbReference type="OrthoDB" id="1086493at2"/>
<dbReference type="InterPro" id="IPR005063">
    <property type="entry name" value="Transposase_27"/>
</dbReference>
<dbReference type="Proteomes" id="UP000435036">
    <property type="component" value="Unassembled WGS sequence"/>
</dbReference>
<dbReference type="RefSeq" id="WP_160370487.1">
    <property type="nucleotide sequence ID" value="NZ_WSQA01000015.1"/>
</dbReference>
<keyword evidence="1" id="KW-1133">Transmembrane helix</keyword>
<evidence type="ECO:0000313" key="2">
    <source>
        <dbReference type="EMBL" id="MVZ63770.1"/>
    </source>
</evidence>
<keyword evidence="1" id="KW-0812">Transmembrane</keyword>